<feature type="domain" description="Sushi" evidence="8">
    <location>
        <begin position="128"/>
        <end position="194"/>
    </location>
</feature>
<dbReference type="InterPro" id="IPR000436">
    <property type="entry name" value="Sushi_SCR_CCP_dom"/>
</dbReference>
<dbReference type="PANTHER" id="PTHR45785">
    <property type="entry name" value="COMPLEMENT FACTOR H-RELATED"/>
    <property type="match status" value="1"/>
</dbReference>
<dbReference type="CDD" id="cd00033">
    <property type="entry name" value="CCP"/>
    <property type="match status" value="1"/>
</dbReference>
<dbReference type="STRING" id="126957.T1J865"/>
<comment type="subcellular location">
    <subcellularLocation>
        <location evidence="1">Virion</location>
    </subcellularLocation>
</comment>
<keyword evidence="2 5" id="KW-0768">Sushi</keyword>
<dbReference type="InterPro" id="IPR036179">
    <property type="entry name" value="Ig-like_dom_sf"/>
</dbReference>
<dbReference type="EMBL" id="JH431948">
    <property type="status" value="NOT_ANNOTATED_CDS"/>
    <property type="molecule type" value="Genomic_DNA"/>
</dbReference>
<evidence type="ECO:0000256" key="2">
    <source>
        <dbReference type="ARBA" id="ARBA00022659"/>
    </source>
</evidence>
<keyword evidence="3 6" id="KW-0732">Signal</keyword>
<dbReference type="Gene3D" id="2.60.40.10">
    <property type="entry name" value="Immunoglobulins"/>
    <property type="match status" value="1"/>
</dbReference>
<dbReference type="eggNOG" id="KOG4297">
    <property type="taxonomic scope" value="Eukaryota"/>
</dbReference>
<name>T1J865_STRMM</name>
<feature type="signal peptide" evidence="6">
    <location>
        <begin position="1"/>
        <end position="22"/>
    </location>
</feature>
<dbReference type="SUPFAM" id="SSF48726">
    <property type="entry name" value="Immunoglobulin"/>
    <property type="match status" value="1"/>
</dbReference>
<evidence type="ECO:0000256" key="4">
    <source>
        <dbReference type="ARBA" id="ARBA00023157"/>
    </source>
</evidence>
<dbReference type="PANTHER" id="PTHR45785:SF2">
    <property type="entry name" value="COMPLEMENT FACTOR H-RELATED"/>
    <property type="match status" value="1"/>
</dbReference>
<organism evidence="9 10">
    <name type="scientific">Strigamia maritima</name>
    <name type="common">European centipede</name>
    <name type="synonym">Geophilus maritimus</name>
    <dbReference type="NCBI Taxonomy" id="126957"/>
    <lineage>
        <taxon>Eukaryota</taxon>
        <taxon>Metazoa</taxon>
        <taxon>Ecdysozoa</taxon>
        <taxon>Arthropoda</taxon>
        <taxon>Myriapoda</taxon>
        <taxon>Chilopoda</taxon>
        <taxon>Pleurostigmophora</taxon>
        <taxon>Geophilomorpha</taxon>
        <taxon>Linotaeniidae</taxon>
        <taxon>Strigamia</taxon>
    </lineage>
</organism>
<feature type="domain" description="Sushi" evidence="8">
    <location>
        <begin position="319"/>
        <end position="388"/>
    </location>
</feature>
<accession>T1J865</accession>
<reference evidence="9" key="2">
    <citation type="submission" date="2015-02" db="UniProtKB">
        <authorList>
            <consortium name="EnsemblMetazoa"/>
        </authorList>
    </citation>
    <scope>IDENTIFICATION</scope>
</reference>
<reference evidence="10" key="1">
    <citation type="submission" date="2011-05" db="EMBL/GenBank/DDBJ databases">
        <authorList>
            <person name="Richards S.R."/>
            <person name="Qu J."/>
            <person name="Jiang H."/>
            <person name="Jhangiani S.N."/>
            <person name="Agravi P."/>
            <person name="Goodspeed R."/>
            <person name="Gross S."/>
            <person name="Mandapat C."/>
            <person name="Jackson L."/>
            <person name="Mathew T."/>
            <person name="Pu L."/>
            <person name="Thornton R."/>
            <person name="Saada N."/>
            <person name="Wilczek-Boney K.B."/>
            <person name="Lee S."/>
            <person name="Kovar C."/>
            <person name="Wu Y."/>
            <person name="Scherer S.E."/>
            <person name="Worley K.C."/>
            <person name="Muzny D.M."/>
            <person name="Gibbs R."/>
        </authorList>
    </citation>
    <scope>NUCLEOTIDE SEQUENCE</scope>
    <source>
        <strain evidence="10">Brora</strain>
    </source>
</reference>
<comment type="caution">
    <text evidence="5">Lacks conserved residue(s) required for the propagation of feature annotation.</text>
</comment>
<dbReference type="Proteomes" id="UP000014500">
    <property type="component" value="Unassembled WGS sequence"/>
</dbReference>
<sequence length="566" mass="64686">MSADRMMLIIICFAVNFLVTIAYKENCTVPNIPNGYVHELTKLNEYILLVPGDNLTHGAEILITCDEDYDLAANQLVDENFALKCNNGKLALTPYCVPRLINYEMKPGRGKFLGSSRIRDRFNRIQKVPCVYEPRDENTWTFYNGNRITQNTTFPNGADLVFRCNDISTYSLQGNMTRKCEDGKWSGKIAHCIRLYSHSFYSPPVITYDITIENDTASILENGSLIVPQHTDVTLHCLWLKDNGDPHWRKDWKYINKDEIPSLISWNENENSLDLFIPKIQLKAAGIYSCQTPNRKRHMMDLAVLPRESDEIDLELKMSSCTYVPRNWSNTLILQNGKEIFLKEQQYFPNGTVLDNICKNVLQYKMEGNKSIQCNAGKWSSAWPNCTYLTDSVDSPPALDIQITNSDKSYFVDDKGIVIVPKETTVSFICKFSGGKPVMALQGARLRQTMGQHRSGSTTAWYLRADIPTNSISFTFFCKIPRKDVNLFHSVEVIAKGSCKLEERKMQYRWRGSKIITIPGREMYVEDELVLVECDDSTTSVIPVHFRCGDKGNWIPGPNQRCRAQR</sequence>
<dbReference type="Gene3D" id="2.10.70.10">
    <property type="entry name" value="Complement Module, domain 1"/>
    <property type="match status" value="2"/>
</dbReference>
<evidence type="ECO:0000256" key="5">
    <source>
        <dbReference type="PROSITE-ProRule" id="PRU00302"/>
    </source>
</evidence>
<dbReference type="InterPro" id="IPR013783">
    <property type="entry name" value="Ig-like_fold"/>
</dbReference>
<dbReference type="PROSITE" id="PS50923">
    <property type="entry name" value="SUSHI"/>
    <property type="match status" value="2"/>
</dbReference>
<dbReference type="EnsemblMetazoa" id="SMAR009889-RA">
    <property type="protein sequence ID" value="SMAR009889-PA"/>
    <property type="gene ID" value="SMAR009889"/>
</dbReference>
<feature type="chain" id="PRO_5004580054" description="Sushi domain-containing protein" evidence="6">
    <location>
        <begin position="23"/>
        <end position="566"/>
    </location>
</feature>
<evidence type="ECO:0000259" key="8">
    <source>
        <dbReference type="PROSITE" id="PS50923"/>
    </source>
</evidence>
<evidence type="ECO:0000259" key="7">
    <source>
        <dbReference type="PROSITE" id="PS50835"/>
    </source>
</evidence>
<evidence type="ECO:0000313" key="9">
    <source>
        <dbReference type="EnsemblMetazoa" id="SMAR009889-PA"/>
    </source>
</evidence>
<evidence type="ECO:0000256" key="6">
    <source>
        <dbReference type="SAM" id="SignalP"/>
    </source>
</evidence>
<protein>
    <recommendedName>
        <fullName evidence="11">Sushi domain-containing protein</fullName>
    </recommendedName>
</protein>
<dbReference type="SMART" id="SM00032">
    <property type="entry name" value="CCP"/>
    <property type="match status" value="3"/>
</dbReference>
<evidence type="ECO:0000256" key="3">
    <source>
        <dbReference type="ARBA" id="ARBA00022729"/>
    </source>
</evidence>
<evidence type="ECO:0000256" key="1">
    <source>
        <dbReference type="ARBA" id="ARBA00004328"/>
    </source>
</evidence>
<dbReference type="PROSITE" id="PS50835">
    <property type="entry name" value="IG_LIKE"/>
    <property type="match status" value="1"/>
</dbReference>
<dbReference type="HOGENOM" id="CLU_481744_0_0_1"/>
<proteinExistence type="predicted"/>
<dbReference type="InterPro" id="IPR035976">
    <property type="entry name" value="Sushi/SCR/CCP_sf"/>
</dbReference>
<dbReference type="AlphaFoldDB" id="T1J865"/>
<dbReference type="InterPro" id="IPR051503">
    <property type="entry name" value="ComplSys_Reg/VirEntry_Med"/>
</dbReference>
<evidence type="ECO:0008006" key="11">
    <source>
        <dbReference type="Google" id="ProtNLM"/>
    </source>
</evidence>
<dbReference type="PhylomeDB" id="T1J865"/>
<dbReference type="SUPFAM" id="SSF57535">
    <property type="entry name" value="Complement control module/SCR domain"/>
    <property type="match status" value="2"/>
</dbReference>
<evidence type="ECO:0000313" key="10">
    <source>
        <dbReference type="Proteomes" id="UP000014500"/>
    </source>
</evidence>
<dbReference type="InterPro" id="IPR007110">
    <property type="entry name" value="Ig-like_dom"/>
</dbReference>
<keyword evidence="4" id="KW-1015">Disulfide bond</keyword>
<keyword evidence="10" id="KW-1185">Reference proteome</keyword>
<dbReference type="Pfam" id="PF00084">
    <property type="entry name" value="Sushi"/>
    <property type="match status" value="1"/>
</dbReference>
<feature type="domain" description="Ig-like" evidence="7">
    <location>
        <begin position="203"/>
        <end position="303"/>
    </location>
</feature>